<protein>
    <recommendedName>
        <fullName evidence="10">Dolichyl-diphosphooligosaccharide--protein glycosyltransferase subunit 1</fullName>
    </recommendedName>
</protein>
<comment type="function">
    <text evidence="1 10">Subunit of the oligosaccharyl transferase (OST) complex that catalyzes the initial transfer of a defined glycan (Glc(3)Man(9)GlcNAc(2) in eukaryotes) from the lipid carrier dolichol-pyrophosphate to an asparagine residue within an Asn-X-Ser/Thr consensus motif in nascent polypeptide chains, the first step in protein N-glycosylation. N-glycosylation occurs cotranslationally and the complex associates with the Sec61 complex at the channel-forming translocon complex that mediates protein translocation across the endoplasmic reticulum (ER). All subunits are required for a maximal enzyme activity.</text>
</comment>
<gene>
    <name evidence="11" type="ORF">BSTOLATCC_MIC3778</name>
</gene>
<feature type="transmembrane region" description="Helical" evidence="10">
    <location>
        <begin position="428"/>
        <end position="447"/>
    </location>
</feature>
<dbReference type="GO" id="GO:0008250">
    <property type="term" value="C:oligosaccharyltransferase complex"/>
    <property type="evidence" value="ECO:0007669"/>
    <property type="project" value="UniProtKB-UniRule"/>
</dbReference>
<dbReference type="Proteomes" id="UP001162131">
    <property type="component" value="Unassembled WGS sequence"/>
</dbReference>
<dbReference type="AlphaFoldDB" id="A0AAU9IK27"/>
<evidence type="ECO:0000256" key="3">
    <source>
        <dbReference type="ARBA" id="ARBA00004922"/>
    </source>
</evidence>
<evidence type="ECO:0000256" key="1">
    <source>
        <dbReference type="ARBA" id="ARBA00002791"/>
    </source>
</evidence>
<evidence type="ECO:0000256" key="4">
    <source>
        <dbReference type="ARBA" id="ARBA00008905"/>
    </source>
</evidence>
<feature type="signal peptide" evidence="10">
    <location>
        <begin position="1"/>
        <end position="20"/>
    </location>
</feature>
<dbReference type="EMBL" id="CAJZBQ010000004">
    <property type="protein sequence ID" value="CAG9311489.1"/>
    <property type="molecule type" value="Genomic_DNA"/>
</dbReference>
<evidence type="ECO:0000256" key="8">
    <source>
        <dbReference type="ARBA" id="ARBA00022989"/>
    </source>
</evidence>
<evidence type="ECO:0000256" key="10">
    <source>
        <dbReference type="RuleBase" id="RU361143"/>
    </source>
</evidence>
<evidence type="ECO:0000256" key="7">
    <source>
        <dbReference type="ARBA" id="ARBA00022824"/>
    </source>
</evidence>
<keyword evidence="9 10" id="KW-0472">Membrane</keyword>
<reference evidence="11" key="1">
    <citation type="submission" date="2021-09" db="EMBL/GenBank/DDBJ databases">
        <authorList>
            <consortium name="AG Swart"/>
            <person name="Singh M."/>
            <person name="Singh A."/>
            <person name="Seah K."/>
            <person name="Emmerich C."/>
        </authorList>
    </citation>
    <scope>NUCLEOTIDE SEQUENCE</scope>
    <source>
        <strain evidence="11">ATCC30299</strain>
    </source>
</reference>
<dbReference type="PANTHER" id="PTHR21049">
    <property type="entry name" value="RIBOPHORIN I"/>
    <property type="match status" value="1"/>
</dbReference>
<accession>A0AAU9IK27</accession>
<sequence length="461" mass="53147">MNMALFILLGVAVMALDTSGFTNTYVDRVIDLTGRYSHSINTITVLNHASSSVSKYYYAISKDNYEKLAHIRAYFKDEPHNLFKIDHVPEESTSQYELLKITIPRGIASKAETDLIVEEILAQKLEPYPSKIGIFDPQLLWFEDNIHLLSPYKTKSSRTRVSFPTQNIESYTQPEDMLYDLKGKELTYGQYSDLPAFANLPLQLHFENSNPLPYFTRVERQIEVSHWGNIAISEFYNIINRGAELKGEFSRVDLSHRYKSAAQNALESLQAILPKTSWGLSYRDELGNVSTSRARQHPSYVHLEVMPRFPMLGGWKSNWNIGYNLPMKYFVKNKGDQYMLNTTFGFPFKEIIAEELIVKVILPEGATDIDVALPFEIDHKHFETLHSYLDTTGRPVLVLTKKNAVDYHRKPFQVIYKFSSVQMMREPLMISGIVLCAMLLLIFYYRFDLALDKTLKKLKTE</sequence>
<comment type="subcellular location">
    <subcellularLocation>
        <location evidence="2 10">Endoplasmic reticulum membrane</location>
        <topology evidence="2 10">Single-pass type I membrane protein</topology>
    </subcellularLocation>
</comment>
<comment type="similarity">
    <text evidence="4 10">Belongs to the OST1 family.</text>
</comment>
<evidence type="ECO:0000313" key="12">
    <source>
        <dbReference type="Proteomes" id="UP001162131"/>
    </source>
</evidence>
<evidence type="ECO:0000256" key="6">
    <source>
        <dbReference type="ARBA" id="ARBA00022729"/>
    </source>
</evidence>
<name>A0AAU9IK27_9CILI</name>
<comment type="caution">
    <text evidence="11">The sequence shown here is derived from an EMBL/GenBank/DDBJ whole genome shotgun (WGS) entry which is preliminary data.</text>
</comment>
<evidence type="ECO:0000256" key="5">
    <source>
        <dbReference type="ARBA" id="ARBA00022692"/>
    </source>
</evidence>
<feature type="chain" id="PRO_5043106162" description="Dolichyl-diphosphooligosaccharide--protein glycosyltransferase subunit 1" evidence="10">
    <location>
        <begin position="21"/>
        <end position="461"/>
    </location>
</feature>
<dbReference type="InterPro" id="IPR007676">
    <property type="entry name" value="Ribophorin_I"/>
</dbReference>
<dbReference type="PANTHER" id="PTHR21049:SF0">
    <property type="entry name" value="DOLICHYL-DIPHOSPHOOLIGOSACCHARIDE--PROTEIN GLYCOSYLTRANSFERASE SUBUNIT 1"/>
    <property type="match status" value="1"/>
</dbReference>
<keyword evidence="6 10" id="KW-0732">Signal</keyword>
<proteinExistence type="inferred from homology"/>
<keyword evidence="8 10" id="KW-1133">Transmembrane helix</keyword>
<dbReference type="GO" id="GO:0018279">
    <property type="term" value="P:protein N-linked glycosylation via asparagine"/>
    <property type="evidence" value="ECO:0007669"/>
    <property type="project" value="TreeGrafter"/>
</dbReference>
<evidence type="ECO:0000256" key="2">
    <source>
        <dbReference type="ARBA" id="ARBA00004115"/>
    </source>
</evidence>
<evidence type="ECO:0000313" key="11">
    <source>
        <dbReference type="EMBL" id="CAG9311489.1"/>
    </source>
</evidence>
<comment type="pathway">
    <text evidence="3 10">Protein modification; protein glycosylation.</text>
</comment>
<comment type="subunit">
    <text evidence="10">Component of the oligosaccharyltransferase (OST) complex.</text>
</comment>
<keyword evidence="5 10" id="KW-0812">Transmembrane</keyword>
<dbReference type="Pfam" id="PF04597">
    <property type="entry name" value="Ribophorin_I"/>
    <property type="match status" value="1"/>
</dbReference>
<keyword evidence="7 10" id="KW-0256">Endoplasmic reticulum</keyword>
<organism evidence="11 12">
    <name type="scientific">Blepharisma stoltei</name>
    <dbReference type="NCBI Taxonomy" id="1481888"/>
    <lineage>
        <taxon>Eukaryota</taxon>
        <taxon>Sar</taxon>
        <taxon>Alveolata</taxon>
        <taxon>Ciliophora</taxon>
        <taxon>Postciliodesmatophora</taxon>
        <taxon>Heterotrichea</taxon>
        <taxon>Heterotrichida</taxon>
        <taxon>Blepharismidae</taxon>
        <taxon>Blepharisma</taxon>
    </lineage>
</organism>
<keyword evidence="12" id="KW-1185">Reference proteome</keyword>
<evidence type="ECO:0000256" key="9">
    <source>
        <dbReference type="ARBA" id="ARBA00023136"/>
    </source>
</evidence>